<evidence type="ECO:0000313" key="2">
    <source>
        <dbReference type="Proteomes" id="UP000325008"/>
    </source>
</evidence>
<reference evidence="1" key="1">
    <citation type="submission" date="2018-03" db="EMBL/GenBank/DDBJ databases">
        <authorList>
            <person name="Guldener U."/>
        </authorList>
    </citation>
    <scope>NUCLEOTIDE SEQUENCE [LARGE SCALE GENOMIC DNA]</scope>
    <source>
        <strain evidence="1">ATCC34888</strain>
    </source>
</reference>
<sequence>MAGSRGTEIAVLQTRHALDLGRRRPSTSVSHCHRGKEEMIDASAGATRSWTLHITLAPYLLGRSLRHTRVPAAPRHPALHLRGRSEACKQAMIAARMSCYNSTRREGDGRRGCDHRLRIGAGFDARL</sequence>
<accession>A0A5C3FEH1</accession>
<keyword evidence="2" id="KW-1185">Reference proteome</keyword>
<evidence type="ECO:0000313" key="1">
    <source>
        <dbReference type="EMBL" id="SPO42824.1"/>
    </source>
</evidence>
<comment type="caution">
    <text evidence="1">The sequence shown here is derived from an EMBL/GenBank/DDBJ whole genome shotgun (WGS) entry which is preliminary data.</text>
</comment>
<dbReference type="EMBL" id="OOIQ01000001">
    <property type="protein sequence ID" value="SPO42824.1"/>
    <property type="molecule type" value="Genomic_DNA"/>
</dbReference>
<name>A0A5C3FEH1_PSEA2</name>
<gene>
    <name evidence="1" type="ORF">PSANT_00508</name>
</gene>
<proteinExistence type="predicted"/>
<dbReference type="Proteomes" id="UP000325008">
    <property type="component" value="Unassembled WGS sequence"/>
</dbReference>
<dbReference type="AlphaFoldDB" id="A0A5C3FEH1"/>
<protein>
    <submittedName>
        <fullName evidence="1">Uncharacterized protein</fullName>
    </submittedName>
</protein>
<organism evidence="1 2">
    <name type="scientific">Pseudozyma antarctica</name>
    <name type="common">Yeast</name>
    <name type="synonym">Candida antarctica</name>
    <dbReference type="NCBI Taxonomy" id="84753"/>
    <lineage>
        <taxon>Eukaryota</taxon>
        <taxon>Fungi</taxon>
        <taxon>Dikarya</taxon>
        <taxon>Basidiomycota</taxon>
        <taxon>Ustilaginomycotina</taxon>
        <taxon>Ustilaginomycetes</taxon>
        <taxon>Ustilaginales</taxon>
        <taxon>Ustilaginaceae</taxon>
        <taxon>Moesziomyces</taxon>
    </lineage>
</organism>